<keyword evidence="1" id="KW-1133">Transmembrane helix</keyword>
<accession>A0A2V1IUL1</accession>
<evidence type="ECO:0000313" key="2">
    <source>
        <dbReference type="EMBL" id="PWB06982.1"/>
    </source>
</evidence>
<proteinExistence type="predicted"/>
<gene>
    <name evidence="2" type="ORF">C5O25_08790</name>
</gene>
<organism evidence="2 3">
    <name type="scientific">Paramuribaculum intestinale</name>
    <dbReference type="NCBI Taxonomy" id="2094151"/>
    <lineage>
        <taxon>Bacteria</taxon>
        <taxon>Pseudomonadati</taxon>
        <taxon>Bacteroidota</taxon>
        <taxon>Bacteroidia</taxon>
        <taxon>Bacteroidales</taxon>
        <taxon>Muribaculaceae</taxon>
        <taxon>Paramuribaculum</taxon>
    </lineage>
</organism>
<dbReference type="GeneID" id="93423571"/>
<dbReference type="AlphaFoldDB" id="A0A2V1IUL1"/>
<evidence type="ECO:0000313" key="3">
    <source>
        <dbReference type="Proteomes" id="UP000244925"/>
    </source>
</evidence>
<reference evidence="3" key="1">
    <citation type="submission" date="2018-02" db="EMBL/GenBank/DDBJ databases">
        <authorList>
            <person name="Clavel T."/>
            <person name="Strowig T."/>
        </authorList>
    </citation>
    <scope>NUCLEOTIDE SEQUENCE [LARGE SCALE GENOMIC DNA]</scope>
    <source>
        <strain evidence="3">DSM 100764</strain>
    </source>
</reference>
<sequence length="69" mass="8237">MIDKSRIIWKGIGMLLAYGVIMTAVIYFLNGCSFNRWKVVTWAMFMAFGIWQCYRWFQSKSEELNDKEI</sequence>
<dbReference type="EMBL" id="PUBV01000017">
    <property type="protein sequence ID" value="PWB06982.1"/>
    <property type="molecule type" value="Genomic_DNA"/>
</dbReference>
<feature type="transmembrane region" description="Helical" evidence="1">
    <location>
        <begin position="39"/>
        <end position="57"/>
    </location>
</feature>
<protein>
    <submittedName>
        <fullName evidence="2">Uncharacterized protein</fullName>
    </submittedName>
</protein>
<keyword evidence="1" id="KW-0812">Transmembrane</keyword>
<feature type="transmembrane region" description="Helical" evidence="1">
    <location>
        <begin position="7"/>
        <end position="27"/>
    </location>
</feature>
<dbReference type="RefSeq" id="WP_107036367.1">
    <property type="nucleotide sequence ID" value="NZ_CP098825.1"/>
</dbReference>
<keyword evidence="1" id="KW-0472">Membrane</keyword>
<keyword evidence="3" id="KW-1185">Reference proteome</keyword>
<evidence type="ECO:0000256" key="1">
    <source>
        <dbReference type="SAM" id="Phobius"/>
    </source>
</evidence>
<dbReference type="Proteomes" id="UP000244925">
    <property type="component" value="Unassembled WGS sequence"/>
</dbReference>
<comment type="caution">
    <text evidence="2">The sequence shown here is derived from an EMBL/GenBank/DDBJ whole genome shotgun (WGS) entry which is preliminary data.</text>
</comment>
<name>A0A2V1IUL1_9BACT</name>